<proteinExistence type="predicted"/>
<evidence type="ECO:0000313" key="1">
    <source>
        <dbReference type="EMBL" id="KAJ5156818.1"/>
    </source>
</evidence>
<reference evidence="1" key="2">
    <citation type="journal article" date="2023" name="IMA Fungus">
        <title>Comparative genomic study of the Penicillium genus elucidates a diverse pangenome and 15 lateral gene transfer events.</title>
        <authorList>
            <person name="Petersen C."/>
            <person name="Sorensen T."/>
            <person name="Nielsen M.R."/>
            <person name="Sondergaard T.E."/>
            <person name="Sorensen J.L."/>
            <person name="Fitzpatrick D.A."/>
            <person name="Frisvad J.C."/>
            <person name="Nielsen K.L."/>
        </authorList>
    </citation>
    <scope>NUCLEOTIDE SEQUENCE</scope>
    <source>
        <strain evidence="1">IBT 21917</strain>
    </source>
</reference>
<organism evidence="1 2">
    <name type="scientific">Penicillium capsulatum</name>
    <dbReference type="NCBI Taxonomy" id="69766"/>
    <lineage>
        <taxon>Eukaryota</taxon>
        <taxon>Fungi</taxon>
        <taxon>Dikarya</taxon>
        <taxon>Ascomycota</taxon>
        <taxon>Pezizomycotina</taxon>
        <taxon>Eurotiomycetes</taxon>
        <taxon>Eurotiomycetidae</taxon>
        <taxon>Eurotiales</taxon>
        <taxon>Aspergillaceae</taxon>
        <taxon>Penicillium</taxon>
    </lineage>
</organism>
<comment type="caution">
    <text evidence="1">The sequence shown here is derived from an EMBL/GenBank/DDBJ whole genome shotgun (WGS) entry which is preliminary data.</text>
</comment>
<reference evidence="1" key="1">
    <citation type="submission" date="2022-11" db="EMBL/GenBank/DDBJ databases">
        <authorList>
            <person name="Petersen C."/>
        </authorList>
    </citation>
    <scope>NUCLEOTIDE SEQUENCE</scope>
    <source>
        <strain evidence="1">IBT 21917</strain>
    </source>
</reference>
<gene>
    <name evidence="1" type="ORF">N7492_009621</name>
</gene>
<dbReference type="EMBL" id="JAPQKO010000006">
    <property type="protein sequence ID" value="KAJ5156818.1"/>
    <property type="molecule type" value="Genomic_DNA"/>
</dbReference>
<keyword evidence="2" id="KW-1185">Reference proteome</keyword>
<dbReference type="AlphaFoldDB" id="A0A9W9HS44"/>
<accession>A0A9W9HS44</accession>
<protein>
    <submittedName>
        <fullName evidence="1">Uncharacterized protein</fullName>
    </submittedName>
</protein>
<name>A0A9W9HS44_9EURO</name>
<sequence length="264" mass="28977">MFQMQQAFFKQYTEWAAKAANMLQAEIEEEANVTETFVKIAGTIYDGLGNAANAVLSTPPGYAAKDSDAVSVLSGGFYADHPTAEDKQIFDDKISDSFAALNIGINWSKNGVFLVRLITSKVSVYGNNPCTGEVGLFNVIRTCVDNVGYIFIKTQSSRKLNRRVPNWIHPPGYDSVGEYDLTLAKLAKAAEWYEENVGRDGKMPDANFIQDWLSKNNGGPPAGLWFSVPIVDYHKTPNVKRVGGGFQGSFNDPGVRSTCRVNLI</sequence>
<evidence type="ECO:0000313" key="2">
    <source>
        <dbReference type="Proteomes" id="UP001146351"/>
    </source>
</evidence>
<dbReference type="Proteomes" id="UP001146351">
    <property type="component" value="Unassembled WGS sequence"/>
</dbReference>